<organism evidence="4 5">
    <name type="scientific">Molorchus minor</name>
    <dbReference type="NCBI Taxonomy" id="1323400"/>
    <lineage>
        <taxon>Eukaryota</taxon>
        <taxon>Metazoa</taxon>
        <taxon>Ecdysozoa</taxon>
        <taxon>Arthropoda</taxon>
        <taxon>Hexapoda</taxon>
        <taxon>Insecta</taxon>
        <taxon>Pterygota</taxon>
        <taxon>Neoptera</taxon>
        <taxon>Endopterygota</taxon>
        <taxon>Coleoptera</taxon>
        <taxon>Polyphaga</taxon>
        <taxon>Cucujiformia</taxon>
        <taxon>Chrysomeloidea</taxon>
        <taxon>Cerambycidae</taxon>
        <taxon>Lamiinae</taxon>
        <taxon>Monochamini</taxon>
        <taxon>Molorchus</taxon>
    </lineage>
</organism>
<keyword evidence="3" id="KW-0472">Membrane</keyword>
<comment type="subcellular location">
    <subcellularLocation>
        <location evidence="1">Membrane</location>
        <topology evidence="1">Multi-pass membrane protein</topology>
    </subcellularLocation>
</comment>
<evidence type="ECO:0000313" key="5">
    <source>
        <dbReference type="Proteomes" id="UP001162164"/>
    </source>
</evidence>
<sequence length="75" mass="8823">MIAHLKDKAKIRAKKRWSQVMYMYYLLGHRIMENGDLTLEDIPAVSENTYIMALDGDIDFQPHAVHLLVDYMKKK</sequence>
<accession>A0ABQ9IUQ4</accession>
<reference evidence="4" key="1">
    <citation type="journal article" date="2023" name="Insect Mol. Biol.">
        <title>Genome sequencing provides insights into the evolution of gene families encoding plant cell wall-degrading enzymes in longhorned beetles.</title>
        <authorList>
            <person name="Shin N.R."/>
            <person name="Okamura Y."/>
            <person name="Kirsch R."/>
            <person name="Pauchet Y."/>
        </authorList>
    </citation>
    <scope>NUCLEOTIDE SEQUENCE</scope>
    <source>
        <strain evidence="4">MMC_N1</strain>
    </source>
</reference>
<dbReference type="EMBL" id="JAPWTJ010002535">
    <property type="protein sequence ID" value="KAJ8965786.1"/>
    <property type="molecule type" value="Genomic_DNA"/>
</dbReference>
<dbReference type="PANTHER" id="PTHR22914">
    <property type="entry name" value="CHITIN SYNTHASE"/>
    <property type="match status" value="1"/>
</dbReference>
<evidence type="ECO:0000256" key="2">
    <source>
        <dbReference type="ARBA" id="ARBA00022692"/>
    </source>
</evidence>
<evidence type="ECO:0008006" key="6">
    <source>
        <dbReference type="Google" id="ProtNLM"/>
    </source>
</evidence>
<evidence type="ECO:0000256" key="3">
    <source>
        <dbReference type="ARBA" id="ARBA00023136"/>
    </source>
</evidence>
<keyword evidence="2" id="KW-0812">Transmembrane</keyword>
<keyword evidence="5" id="KW-1185">Reference proteome</keyword>
<dbReference type="PANTHER" id="PTHR22914:SF42">
    <property type="entry name" value="CHITIN SYNTHASE"/>
    <property type="match status" value="1"/>
</dbReference>
<evidence type="ECO:0000256" key="1">
    <source>
        <dbReference type="ARBA" id="ARBA00004141"/>
    </source>
</evidence>
<protein>
    <recommendedName>
        <fullName evidence="6">Chitin synthase</fullName>
    </recommendedName>
</protein>
<comment type="caution">
    <text evidence="4">The sequence shown here is derived from an EMBL/GenBank/DDBJ whole genome shotgun (WGS) entry which is preliminary data.</text>
</comment>
<name>A0ABQ9IUQ4_9CUCU</name>
<proteinExistence type="predicted"/>
<dbReference type="Proteomes" id="UP001162164">
    <property type="component" value="Unassembled WGS sequence"/>
</dbReference>
<gene>
    <name evidence="4" type="ORF">NQ317_015735</name>
</gene>
<evidence type="ECO:0000313" key="4">
    <source>
        <dbReference type="EMBL" id="KAJ8965786.1"/>
    </source>
</evidence>
<dbReference type="InterPro" id="IPR004835">
    <property type="entry name" value="Chitin_synth"/>
</dbReference>